<protein>
    <recommendedName>
        <fullName evidence="4">Short subunit dehydrogenase</fullName>
    </recommendedName>
</protein>
<accession>A0A2S6GIG0</accession>
<evidence type="ECO:0000313" key="3">
    <source>
        <dbReference type="Proteomes" id="UP000239203"/>
    </source>
</evidence>
<dbReference type="EMBL" id="PTIX01000016">
    <property type="protein sequence ID" value="PPK64980.1"/>
    <property type="molecule type" value="Genomic_DNA"/>
</dbReference>
<evidence type="ECO:0000256" key="1">
    <source>
        <dbReference type="SAM" id="MobiDB-lite"/>
    </source>
</evidence>
<feature type="region of interest" description="Disordered" evidence="1">
    <location>
        <begin position="1"/>
        <end position="33"/>
    </location>
</feature>
<name>A0A2S6GIG0_9PSEU</name>
<dbReference type="RefSeq" id="WP_104481425.1">
    <property type="nucleotide sequence ID" value="NZ_CP154825.1"/>
</dbReference>
<dbReference type="Proteomes" id="UP000239203">
    <property type="component" value="Unassembled WGS sequence"/>
</dbReference>
<evidence type="ECO:0008006" key="4">
    <source>
        <dbReference type="Google" id="ProtNLM"/>
    </source>
</evidence>
<dbReference type="OrthoDB" id="9797538at2"/>
<reference evidence="2 3" key="1">
    <citation type="submission" date="2018-02" db="EMBL/GenBank/DDBJ databases">
        <title>Genomic Encyclopedia of Archaeal and Bacterial Type Strains, Phase II (KMG-II): from individual species to whole genera.</title>
        <authorList>
            <person name="Goeker M."/>
        </authorList>
    </citation>
    <scope>NUCLEOTIDE SEQUENCE [LARGE SCALE GENOMIC DNA]</scope>
    <source>
        <strain evidence="2 3">YU 961-1</strain>
    </source>
</reference>
<comment type="caution">
    <text evidence="2">The sequence shown here is derived from an EMBL/GenBank/DDBJ whole genome shotgun (WGS) entry which is preliminary data.</text>
</comment>
<organism evidence="2 3">
    <name type="scientific">Actinokineospora auranticolor</name>
    <dbReference type="NCBI Taxonomy" id="155976"/>
    <lineage>
        <taxon>Bacteria</taxon>
        <taxon>Bacillati</taxon>
        <taxon>Actinomycetota</taxon>
        <taxon>Actinomycetes</taxon>
        <taxon>Pseudonocardiales</taxon>
        <taxon>Pseudonocardiaceae</taxon>
        <taxon>Actinokineospora</taxon>
    </lineage>
</organism>
<sequence>MTVTALMPGPTDTEFFGRADMSDTKLGTGPKDSAEEVAREAFDALMAGKDHVVAGSVKNTVQSVAGHVVPDRVLAARHRKMSEPGTDAD</sequence>
<dbReference type="AlphaFoldDB" id="A0A2S6GIG0"/>
<evidence type="ECO:0000313" key="2">
    <source>
        <dbReference type="EMBL" id="PPK64980.1"/>
    </source>
</evidence>
<proteinExistence type="predicted"/>
<keyword evidence="3" id="KW-1185">Reference proteome</keyword>
<gene>
    <name evidence="2" type="ORF">CLV40_11622</name>
</gene>